<dbReference type="AlphaFoldDB" id="F2E0R1"/>
<organism evidence="4">
    <name type="scientific">Hordeum vulgare subsp. vulgare</name>
    <name type="common">Domesticated barley</name>
    <dbReference type="NCBI Taxonomy" id="112509"/>
    <lineage>
        <taxon>Eukaryota</taxon>
        <taxon>Viridiplantae</taxon>
        <taxon>Streptophyta</taxon>
        <taxon>Embryophyta</taxon>
        <taxon>Tracheophyta</taxon>
        <taxon>Spermatophyta</taxon>
        <taxon>Magnoliopsida</taxon>
        <taxon>Liliopsida</taxon>
        <taxon>Poales</taxon>
        <taxon>Poaceae</taxon>
        <taxon>BOP clade</taxon>
        <taxon>Pooideae</taxon>
        <taxon>Triticodae</taxon>
        <taxon>Triticeae</taxon>
        <taxon>Hordeinae</taxon>
        <taxon>Hordeum</taxon>
    </lineage>
</organism>
<dbReference type="InterPro" id="IPR027842">
    <property type="entry name" value="HAM1-like_C"/>
</dbReference>
<feature type="compositionally biased region" description="Basic and acidic residues" evidence="1">
    <location>
        <begin position="227"/>
        <end position="241"/>
    </location>
</feature>
<evidence type="ECO:0000259" key="2">
    <source>
        <dbReference type="Pfam" id="PF14613"/>
    </source>
</evidence>
<dbReference type="PANTHER" id="PTHR31138:SF1">
    <property type="entry name" value="PDZ DOMAIN-CONTAINING PROTEIN"/>
    <property type="match status" value="1"/>
</dbReference>
<feature type="domain" description="HAM1-like C-terminal" evidence="2">
    <location>
        <begin position="627"/>
        <end position="745"/>
    </location>
</feature>
<dbReference type="EMBL" id="AK369732">
    <property type="protein sequence ID" value="BAK00933.1"/>
    <property type="molecule type" value="mRNA"/>
</dbReference>
<feature type="region of interest" description="Disordered" evidence="1">
    <location>
        <begin position="205"/>
        <end position="279"/>
    </location>
</feature>
<dbReference type="InterPro" id="IPR045967">
    <property type="entry name" value="HAM1-like_N"/>
</dbReference>
<evidence type="ECO:0000259" key="3">
    <source>
        <dbReference type="Pfam" id="PF19343"/>
    </source>
</evidence>
<dbReference type="Gene3D" id="3.15.10.10">
    <property type="entry name" value="Bactericidal permeability-increasing protein, domain 1"/>
    <property type="match status" value="1"/>
</dbReference>
<dbReference type="Pfam" id="PF19343">
    <property type="entry name" value="HAM1_N"/>
    <property type="match status" value="1"/>
</dbReference>
<reference evidence="4" key="1">
    <citation type="journal article" date="2011" name="Plant Physiol.">
        <title>Comprehensive sequence analysis of 24,783 barley full-length cDNAs derived from 12 clone libraries.</title>
        <authorList>
            <person name="Matsumoto T."/>
            <person name="Tanaka T."/>
            <person name="Sakai H."/>
            <person name="Amano N."/>
            <person name="Kanamori H."/>
            <person name="Kurita K."/>
            <person name="Kikuta A."/>
            <person name="Kamiya K."/>
            <person name="Yamamoto M."/>
            <person name="Ikawa H."/>
            <person name="Fujii N."/>
            <person name="Hori K."/>
            <person name="Itoh T."/>
            <person name="Sato K."/>
        </authorList>
    </citation>
    <scope>NUCLEOTIDE SEQUENCE</scope>
    <source>
        <tissue evidence="4">Shoot and root</tissue>
    </source>
</reference>
<dbReference type="PANTHER" id="PTHR31138">
    <property type="entry name" value="CHROMOSOME 19, WHOLE GENOME SHOTGUN SEQUENCE"/>
    <property type="match status" value="1"/>
</dbReference>
<dbReference type="Pfam" id="PF14613">
    <property type="entry name" value="HAM1_C"/>
    <property type="match status" value="1"/>
</dbReference>
<sequence>MANVNVPTNQAIKDRDVNQKLQLYGIFQAFANGKAPSNKQIDVALNSFLESRALSSPSARLSEEGRQLVADVKEVVRQAKYLLLSKNEGDLLQEFIWDCQNVDGNNANLPNAPTDKGTAQQHGNQALDGLKTLARLIISNGQFRKLLNDVTVLARDMAGDAAQKAASKVNPSEDQLNQIDEPAEDNTWHDAPDLSRDNLKSQARDTFNKNSPIKPEDAKGAVQQGRETAEQHPSDDPRDAGRAGVVNAAKNLKETARQNIPDEHKEKARDAKDATAQRTKNYLNDKVPQERRDQTIFRLKKMIAEIQGHSDYQEAVDTLLYLAETYGGHSKNVAQQTTGTVKEAHGDTSLQRAEKNLKTLLERFANYTSFDDLFDSLNDIYADADRDPELKNWFKSMDQYIRRCLKEQGYILRDEATDEWNRLYDHGHHLLRERYRNHTDRVVDELKFLSDQFDQDPQNTAFGNAVQKLFLDLGQDENGNPTFKPHLLKDLTDVIIPAIFENTRYVPIPRIEVSDPMVDAVVENLVIESDNLFPNVFEFGSDNHFRMGRKGASSRNDNRITIAGSGIQMDLRDVAYYIKKKQGFPSITDKGVMDIILAGEGFSFKVTGRNAQKSDRAHFITVENVDVTIKNLAIKVKQSNHKLLFKIGKSILLKVMRPVIQKVIEKQIRDAIAKADEFAYGVHQDALRAKEAAKNDPENAQNVFQTYFNAYQNKLTSKKEKAKEKTAQTNVNIAITKEDSMFKNILGHPQG</sequence>
<name>F2E0R1_HORVV</name>
<proteinExistence type="evidence at transcript level"/>
<evidence type="ECO:0000313" key="4">
    <source>
        <dbReference type="EMBL" id="BAK00933.1"/>
    </source>
</evidence>
<feature type="compositionally biased region" description="Basic and acidic residues" evidence="1">
    <location>
        <begin position="251"/>
        <end position="275"/>
    </location>
</feature>
<accession>F2E0R1</accession>
<feature type="domain" description="HAM1-like N-terminal" evidence="3">
    <location>
        <begin position="3"/>
        <end position="615"/>
    </location>
</feature>
<evidence type="ECO:0000256" key="1">
    <source>
        <dbReference type="SAM" id="MobiDB-lite"/>
    </source>
</evidence>
<protein>
    <submittedName>
        <fullName evidence="4">Predicted protein</fullName>
    </submittedName>
</protein>